<reference evidence="2 4" key="2">
    <citation type="submission" date="2016-11" db="EMBL/GenBank/DDBJ databases">
        <title>Comparison of Traditional DNA-DNA Hybridization with In Silico Genomic Analysis.</title>
        <authorList>
            <person name="Nicholson A.C."/>
            <person name="Sammons S."/>
            <person name="Humrighouse B.W."/>
            <person name="Graziano J."/>
            <person name="Lasker B."/>
            <person name="Whitney A.M."/>
            <person name="Mcquiston J.R."/>
        </authorList>
    </citation>
    <scope>NUCLEOTIDE SEQUENCE [LARGE SCALE GENOMIC DNA]</scope>
    <source>
        <strain evidence="1 4">H1892</strain>
        <strain evidence="2">H2381</strain>
    </source>
</reference>
<dbReference type="EMBL" id="NIPV01000097">
    <property type="protein sequence ID" value="OWJ72408.1"/>
    <property type="molecule type" value="Genomic_DNA"/>
</dbReference>
<protein>
    <submittedName>
        <fullName evidence="2">Uncharacterized protein</fullName>
    </submittedName>
</protein>
<proteinExistence type="predicted"/>
<evidence type="ECO:0000313" key="4">
    <source>
        <dbReference type="Proteomes" id="UP000214673"/>
    </source>
</evidence>
<organism evidence="2 3">
    <name type="scientific">Haematobacter missouriensis</name>
    <dbReference type="NCBI Taxonomy" id="366616"/>
    <lineage>
        <taxon>Bacteria</taxon>
        <taxon>Pseudomonadati</taxon>
        <taxon>Pseudomonadota</taxon>
        <taxon>Alphaproteobacteria</taxon>
        <taxon>Rhodobacterales</taxon>
        <taxon>Paracoccaceae</taxon>
        <taxon>Haematobacter</taxon>
    </lineage>
</organism>
<dbReference type="Proteomes" id="UP000196640">
    <property type="component" value="Unassembled WGS sequence"/>
</dbReference>
<dbReference type="AlphaFoldDB" id="A0A212AHV8"/>
<gene>
    <name evidence="2" type="ORF">CDV52_19605</name>
    <name evidence="1" type="ORF">CDV53_17580</name>
</gene>
<name>A0A212AHV8_9RHOB</name>
<dbReference type="STRING" id="366616.CG51_05335"/>
<dbReference type="Proteomes" id="UP000214673">
    <property type="component" value="Unassembled WGS sequence"/>
</dbReference>
<dbReference type="RefSeq" id="WP_051929979.1">
    <property type="nucleotide sequence ID" value="NZ_CALUEG010000062.1"/>
</dbReference>
<dbReference type="OrthoDB" id="7667008at2"/>
<keyword evidence="4" id="KW-1185">Reference proteome</keyword>
<comment type="caution">
    <text evidence="2">The sequence shown here is derived from an EMBL/GenBank/DDBJ whole genome shotgun (WGS) entry which is preliminary data.</text>
</comment>
<evidence type="ECO:0000313" key="3">
    <source>
        <dbReference type="Proteomes" id="UP000196640"/>
    </source>
</evidence>
<evidence type="ECO:0000313" key="2">
    <source>
        <dbReference type="EMBL" id="OWJ81088.1"/>
    </source>
</evidence>
<dbReference type="EMBL" id="NIPX01000048">
    <property type="protein sequence ID" value="OWJ81088.1"/>
    <property type="molecule type" value="Genomic_DNA"/>
</dbReference>
<accession>A0A212AHV8</accession>
<evidence type="ECO:0000313" key="1">
    <source>
        <dbReference type="EMBL" id="OWJ72408.1"/>
    </source>
</evidence>
<sequence length="286" mass="31296">MNMQVTIAEPSPELIARLVATTRHAVRRVAVASGRKDPALLDPQHALAAMIDAGRAPDSCGPEIIPAPARGPLRAWMPTELRPLASVDDPQPGLRTERLIGDYQSEPMGYRGRDAARRVDVFDLMEDQARAAWSKAGRKEAFVAPFTPGQVMTARYYRDLTERHSAGGMRCASLETTGRGGAGGSGEFIDAFVHEGRILAAMHRRIGAMPAMTVRRVRPSKRGEAGQVVRSIILDRVLVDRVCLRGQSLSEVLDAHGWSRKTDHIEALRKALRAAMDRMAGYREGS</sequence>
<reference evidence="3" key="1">
    <citation type="submission" date="2016-11" db="EMBL/GenBank/DDBJ databases">
        <title>Comparison of Traditional DNA-DNA Hybridization with In Silico Genomic Analysis.</title>
        <authorList>
            <person name="Nicholson A.C."/>
            <person name="Humrighouse B.W."/>
            <person name="Graziano J."/>
            <person name="Lasker B."/>
            <person name="Whitney A.M."/>
            <person name="Mcquiston J.R."/>
            <person name="Bell M."/>
        </authorList>
    </citation>
    <scope>NUCLEOTIDE SEQUENCE [LARGE SCALE GENOMIC DNA]</scope>
    <source>
        <strain evidence="3">H2381</strain>
    </source>
</reference>